<feature type="region of interest" description="Disordered" evidence="1">
    <location>
        <begin position="435"/>
        <end position="465"/>
    </location>
</feature>
<dbReference type="Proteomes" id="UP001310594">
    <property type="component" value="Unassembled WGS sequence"/>
</dbReference>
<feature type="region of interest" description="Disordered" evidence="1">
    <location>
        <begin position="339"/>
        <end position="402"/>
    </location>
</feature>
<evidence type="ECO:0000313" key="4">
    <source>
        <dbReference type="Proteomes" id="UP001310594"/>
    </source>
</evidence>
<feature type="compositionally biased region" description="Polar residues" evidence="1">
    <location>
        <begin position="447"/>
        <end position="465"/>
    </location>
</feature>
<dbReference type="PANTHER" id="PTHR38790">
    <property type="entry name" value="2EXR DOMAIN-CONTAINING PROTEIN-RELATED"/>
    <property type="match status" value="1"/>
</dbReference>
<evidence type="ECO:0000256" key="1">
    <source>
        <dbReference type="SAM" id="MobiDB-lite"/>
    </source>
</evidence>
<dbReference type="EMBL" id="JAVRQU010000010">
    <property type="protein sequence ID" value="KAK5697979.1"/>
    <property type="molecule type" value="Genomic_DNA"/>
</dbReference>
<protein>
    <recommendedName>
        <fullName evidence="2">2EXR domain-containing protein</fullName>
    </recommendedName>
</protein>
<dbReference type="AlphaFoldDB" id="A0AAN8A0D2"/>
<accession>A0AAN8A0D2</accession>
<comment type="caution">
    <text evidence="3">The sequence shown here is derived from an EMBL/GenBank/DDBJ whole genome shotgun (WGS) entry which is preliminary data.</text>
</comment>
<sequence>MSMCKGWIAQGSAALWRLCTKCVKRTPISERTPRRCHLLELPVELRLQIWDFVYSTTYLLHITVDTETVYINPHLYYDPPWTPARNIPALLRTCKLVNEEASPALYASTKFLVDIYGKPAENTLKSTAFEIQDLAFLKRAARIEELDIFQSDDVAAVTIAQSLQAFISMLSSGKPVALTTFEVYLTKEPPENMDLVFRALLDWNCGPSLYTVYFDDGGAHSGKLRLDMSPTGDLRTALLQAESDLLRAQDCLKEAKEDHEIANNITIAKHHILKKFHSYSTSGDRYREASRSFQVAADDTDDAEARVRSAQFKVDTAFTKIRALEKELKQYTVADGWREERQNRESSRPQRESKREKSRREKMQEDEEWTKREQDLQDQANRKRREQEQYAERRREDEDWVRRKEEAIRDDQKTQWDNWQAHQRRQAEWYEWKRRQQAEDRQRQQRPSDSTSGKHPTQEYSRTNGITKDSIEAFHQAVKDALQDRSTVRCFPQPPYEPCSKPGCILTAKTRVLKACDCNIKTVFASRPNLKADRVQYHPDWWAKVPDDVREEIQRAASEIFTVINGMLAR</sequence>
<feature type="compositionally biased region" description="Basic and acidic residues" evidence="1">
    <location>
        <begin position="385"/>
        <end position="402"/>
    </location>
</feature>
<dbReference type="PANTHER" id="PTHR38790:SF4">
    <property type="entry name" value="2EXR DOMAIN-CONTAINING PROTEIN"/>
    <property type="match status" value="1"/>
</dbReference>
<organism evidence="3 4">
    <name type="scientific">Elasticomyces elasticus</name>
    <dbReference type="NCBI Taxonomy" id="574655"/>
    <lineage>
        <taxon>Eukaryota</taxon>
        <taxon>Fungi</taxon>
        <taxon>Dikarya</taxon>
        <taxon>Ascomycota</taxon>
        <taxon>Pezizomycotina</taxon>
        <taxon>Dothideomycetes</taxon>
        <taxon>Dothideomycetidae</taxon>
        <taxon>Mycosphaerellales</taxon>
        <taxon>Teratosphaeriaceae</taxon>
        <taxon>Elasticomyces</taxon>
    </lineage>
</organism>
<dbReference type="Pfam" id="PF20150">
    <property type="entry name" value="2EXR"/>
    <property type="match status" value="1"/>
</dbReference>
<evidence type="ECO:0000259" key="2">
    <source>
        <dbReference type="Pfam" id="PF20150"/>
    </source>
</evidence>
<name>A0AAN8A0D2_9PEZI</name>
<reference evidence="3" key="1">
    <citation type="submission" date="2023-08" db="EMBL/GenBank/DDBJ databases">
        <title>Black Yeasts Isolated from many extreme environments.</title>
        <authorList>
            <person name="Coleine C."/>
            <person name="Stajich J.E."/>
            <person name="Selbmann L."/>
        </authorList>
    </citation>
    <scope>NUCLEOTIDE SEQUENCE</scope>
    <source>
        <strain evidence="3">CCFEE 5810</strain>
    </source>
</reference>
<feature type="domain" description="2EXR" evidence="2">
    <location>
        <begin position="40"/>
        <end position="105"/>
    </location>
</feature>
<feature type="compositionally biased region" description="Basic and acidic residues" evidence="1">
    <location>
        <begin position="339"/>
        <end position="375"/>
    </location>
</feature>
<proteinExistence type="predicted"/>
<evidence type="ECO:0000313" key="3">
    <source>
        <dbReference type="EMBL" id="KAK5697979.1"/>
    </source>
</evidence>
<dbReference type="InterPro" id="IPR045518">
    <property type="entry name" value="2EXR"/>
</dbReference>
<gene>
    <name evidence="3" type="ORF">LTR97_006939</name>
</gene>